<organism evidence="2 3">
    <name type="scientific">Trichodelitschia bisporula</name>
    <dbReference type="NCBI Taxonomy" id="703511"/>
    <lineage>
        <taxon>Eukaryota</taxon>
        <taxon>Fungi</taxon>
        <taxon>Dikarya</taxon>
        <taxon>Ascomycota</taxon>
        <taxon>Pezizomycotina</taxon>
        <taxon>Dothideomycetes</taxon>
        <taxon>Dothideomycetes incertae sedis</taxon>
        <taxon>Phaeotrichales</taxon>
        <taxon>Phaeotrichaceae</taxon>
        <taxon>Trichodelitschia</taxon>
    </lineage>
</organism>
<feature type="compositionally biased region" description="Basic and acidic residues" evidence="1">
    <location>
        <begin position="1"/>
        <end position="20"/>
    </location>
</feature>
<reference evidence="2" key="1">
    <citation type="journal article" date="2020" name="Stud. Mycol.">
        <title>101 Dothideomycetes genomes: a test case for predicting lifestyles and emergence of pathogens.</title>
        <authorList>
            <person name="Haridas S."/>
            <person name="Albert R."/>
            <person name="Binder M."/>
            <person name="Bloem J."/>
            <person name="Labutti K."/>
            <person name="Salamov A."/>
            <person name="Andreopoulos B."/>
            <person name="Baker S."/>
            <person name="Barry K."/>
            <person name="Bills G."/>
            <person name="Bluhm B."/>
            <person name="Cannon C."/>
            <person name="Castanera R."/>
            <person name="Culley D."/>
            <person name="Daum C."/>
            <person name="Ezra D."/>
            <person name="Gonzalez J."/>
            <person name="Henrissat B."/>
            <person name="Kuo A."/>
            <person name="Liang C."/>
            <person name="Lipzen A."/>
            <person name="Lutzoni F."/>
            <person name="Magnuson J."/>
            <person name="Mondo S."/>
            <person name="Nolan M."/>
            <person name="Ohm R."/>
            <person name="Pangilinan J."/>
            <person name="Park H.-J."/>
            <person name="Ramirez L."/>
            <person name="Alfaro M."/>
            <person name="Sun H."/>
            <person name="Tritt A."/>
            <person name="Yoshinaga Y."/>
            <person name="Zwiers L.-H."/>
            <person name="Turgeon B."/>
            <person name="Goodwin S."/>
            <person name="Spatafora J."/>
            <person name="Crous P."/>
            <person name="Grigoriev I."/>
        </authorList>
    </citation>
    <scope>NUCLEOTIDE SEQUENCE</scope>
    <source>
        <strain evidence="2">CBS 262.69</strain>
    </source>
</reference>
<dbReference type="AlphaFoldDB" id="A0A6G1HIK8"/>
<sequence length="141" mass="15407">MMPEPKDPKANLARIRDNQRRSRARRKEYLASLEAKYRECTSAGITASAEMQAAARRVLDENARLKALLRRKGVSEGELESAVRSDATSESPEVHGNPQSDDLDPAAQASPFLQPGEASEDDPTVLSRRRVSAFGAGGWAE</sequence>
<dbReference type="EMBL" id="ML996712">
    <property type="protein sequence ID" value="KAF2395686.1"/>
    <property type="molecule type" value="Genomic_DNA"/>
</dbReference>
<proteinExistence type="predicted"/>
<evidence type="ECO:0000313" key="3">
    <source>
        <dbReference type="Proteomes" id="UP000799640"/>
    </source>
</evidence>
<protein>
    <recommendedName>
        <fullName evidence="4">BZIP domain-containing protein</fullName>
    </recommendedName>
</protein>
<keyword evidence="3" id="KW-1185">Reference proteome</keyword>
<dbReference type="OrthoDB" id="4505928at2759"/>
<dbReference type="Proteomes" id="UP000799640">
    <property type="component" value="Unassembled WGS sequence"/>
</dbReference>
<dbReference type="CDD" id="cd14688">
    <property type="entry name" value="bZIP_YAP"/>
    <property type="match status" value="1"/>
</dbReference>
<name>A0A6G1HIK8_9PEZI</name>
<evidence type="ECO:0008006" key="4">
    <source>
        <dbReference type="Google" id="ProtNLM"/>
    </source>
</evidence>
<evidence type="ECO:0000313" key="2">
    <source>
        <dbReference type="EMBL" id="KAF2395686.1"/>
    </source>
</evidence>
<feature type="region of interest" description="Disordered" evidence="1">
    <location>
        <begin position="73"/>
        <end position="129"/>
    </location>
</feature>
<accession>A0A6G1HIK8</accession>
<feature type="region of interest" description="Disordered" evidence="1">
    <location>
        <begin position="1"/>
        <end position="24"/>
    </location>
</feature>
<evidence type="ECO:0000256" key="1">
    <source>
        <dbReference type="SAM" id="MobiDB-lite"/>
    </source>
</evidence>
<dbReference type="PANTHER" id="PTHR42070">
    <property type="entry name" value="FILAMENT ASSOCIATED PROTEIN, PUTATIVE (AFU_ORTHOLOGUE AFUA_8G06630)-RELATED"/>
    <property type="match status" value="1"/>
</dbReference>
<dbReference type="PANTHER" id="PTHR42070:SF1">
    <property type="entry name" value="FILAMENT ASSOCIATED PROTEIN, PUTATIVE (AFU_ORTHOLOGUE AFUA_8G06630)-RELATED"/>
    <property type="match status" value="1"/>
</dbReference>
<gene>
    <name evidence="2" type="ORF">EJ06DRAFT_552217</name>
</gene>